<feature type="chain" id="PRO_5038086226" description="Lipoprotein" evidence="1">
    <location>
        <begin position="25"/>
        <end position="218"/>
    </location>
</feature>
<protein>
    <recommendedName>
        <fullName evidence="4">Lipoprotein</fullName>
    </recommendedName>
</protein>
<reference evidence="2" key="1">
    <citation type="submission" date="2019-02" db="EMBL/GenBank/DDBJ databases">
        <title>A novel Candidatus Liberibacter species associated with the New Zealand native fuchsia psyllid, Ctenarytaina fuchsiae.</title>
        <authorList>
            <person name="Thompson S.M."/>
            <person name="Jorgensen N."/>
            <person name="David C."/>
            <person name="Bulman S.R."/>
            <person name="Smith G.R."/>
        </authorList>
    </citation>
    <scope>NUCLEOTIDE SEQUENCE</scope>
    <source>
        <strain evidence="2">Oxford</strain>
    </source>
</reference>
<evidence type="ECO:0000256" key="1">
    <source>
        <dbReference type="SAM" id="SignalP"/>
    </source>
</evidence>
<proteinExistence type="predicted"/>
<evidence type="ECO:0000313" key="3">
    <source>
        <dbReference type="Proteomes" id="UP000736856"/>
    </source>
</evidence>
<organism evidence="2 3">
    <name type="scientific">Candidatus Liberibacter ctenarytainae</name>
    <dbReference type="NCBI Taxonomy" id="2020335"/>
    <lineage>
        <taxon>Bacteria</taxon>
        <taxon>Pseudomonadati</taxon>
        <taxon>Pseudomonadota</taxon>
        <taxon>Alphaproteobacteria</taxon>
        <taxon>Hyphomicrobiales</taxon>
        <taxon>Rhizobiaceae</taxon>
        <taxon>Liberibacter</taxon>
    </lineage>
</organism>
<comment type="caution">
    <text evidence="2">The sequence shown here is derived from an EMBL/GenBank/DDBJ whole genome shotgun (WGS) entry which is preliminary data.</text>
</comment>
<evidence type="ECO:0008006" key="4">
    <source>
        <dbReference type="Google" id="ProtNLM"/>
    </source>
</evidence>
<name>A0A937DM78_9HYPH</name>
<feature type="signal peptide" evidence="1">
    <location>
        <begin position="1"/>
        <end position="24"/>
    </location>
</feature>
<gene>
    <name evidence="2" type="ORF">EU981_04580</name>
</gene>
<sequence length="218" mass="25031">MKYRFMSIVLVTFLLSNCSIYKNATSQEKTSYKGKVFLFSEKSIWKSDDIILEKCRKYESVDHCILKSIKKTGGTIEALQAAQYLEKHWEPGYVYSYQKAYSIGIVGVEYPLRANTNTGYLLIPTTGKPVDVDNISLDIYGSVLWKDFAKKHRGIFLVNSDKMVRKEKTDMAITLTFSYPVRECRGCDNLGVVDIDYKFNIGGTFIGRDISRIQYNKR</sequence>
<evidence type="ECO:0000313" key="2">
    <source>
        <dbReference type="EMBL" id="MBL0849329.1"/>
    </source>
</evidence>
<dbReference type="EMBL" id="SEOL01000010">
    <property type="protein sequence ID" value="MBL0849329.1"/>
    <property type="molecule type" value="Genomic_DNA"/>
</dbReference>
<keyword evidence="1" id="KW-0732">Signal</keyword>
<dbReference type="AlphaFoldDB" id="A0A937DM78"/>
<accession>A0A937DM78</accession>
<dbReference type="Proteomes" id="UP000736856">
    <property type="component" value="Unassembled WGS sequence"/>
</dbReference>